<dbReference type="EMBL" id="JBHSJG010000038">
    <property type="protein sequence ID" value="MFC4988913.1"/>
    <property type="molecule type" value="Genomic_DNA"/>
</dbReference>
<accession>A0ABD5QGQ9</accession>
<organism evidence="2 3">
    <name type="scientific">Saliphagus infecundisoli</name>
    <dbReference type="NCBI Taxonomy" id="1849069"/>
    <lineage>
        <taxon>Archaea</taxon>
        <taxon>Methanobacteriati</taxon>
        <taxon>Methanobacteriota</taxon>
        <taxon>Stenosarchaea group</taxon>
        <taxon>Halobacteria</taxon>
        <taxon>Halobacteriales</taxon>
        <taxon>Natrialbaceae</taxon>
        <taxon>Saliphagus</taxon>
    </lineage>
</organism>
<comment type="caution">
    <text evidence="2">The sequence shown here is derived from an EMBL/GenBank/DDBJ whole genome shotgun (WGS) entry which is preliminary data.</text>
</comment>
<keyword evidence="3" id="KW-1185">Reference proteome</keyword>
<dbReference type="Proteomes" id="UP001595925">
    <property type="component" value="Unassembled WGS sequence"/>
</dbReference>
<gene>
    <name evidence="2" type="ORF">ACFPFO_14290</name>
</gene>
<keyword evidence="1" id="KW-1133">Transmembrane helix</keyword>
<protein>
    <submittedName>
        <fullName evidence="2">Uncharacterized protein</fullName>
    </submittedName>
</protein>
<evidence type="ECO:0000313" key="3">
    <source>
        <dbReference type="Proteomes" id="UP001595925"/>
    </source>
</evidence>
<reference evidence="2 3" key="1">
    <citation type="journal article" date="2019" name="Int. J. Syst. Evol. Microbiol.">
        <title>The Global Catalogue of Microorganisms (GCM) 10K type strain sequencing project: providing services to taxonomists for standard genome sequencing and annotation.</title>
        <authorList>
            <consortium name="The Broad Institute Genomics Platform"/>
            <consortium name="The Broad Institute Genome Sequencing Center for Infectious Disease"/>
            <person name="Wu L."/>
            <person name="Ma J."/>
        </authorList>
    </citation>
    <scope>NUCLEOTIDE SEQUENCE [LARGE SCALE GENOMIC DNA]</scope>
    <source>
        <strain evidence="2 3">CGMCC 1.15824</strain>
    </source>
</reference>
<dbReference type="AlphaFoldDB" id="A0ABD5QGQ9"/>
<dbReference type="RefSeq" id="WP_224828354.1">
    <property type="nucleotide sequence ID" value="NZ_JAIVEF010000006.1"/>
</dbReference>
<evidence type="ECO:0000313" key="2">
    <source>
        <dbReference type="EMBL" id="MFC4988913.1"/>
    </source>
</evidence>
<keyword evidence="1" id="KW-0472">Membrane</keyword>
<keyword evidence="1" id="KW-0812">Transmembrane</keyword>
<feature type="transmembrane region" description="Helical" evidence="1">
    <location>
        <begin position="20"/>
        <end position="42"/>
    </location>
</feature>
<evidence type="ECO:0000256" key="1">
    <source>
        <dbReference type="SAM" id="Phobius"/>
    </source>
</evidence>
<proteinExistence type="predicted"/>
<sequence length="45" mass="4584">MNDPRTAELSPAWLAAGATAGGYLLILLALAAALFVLPWAAFGVV</sequence>
<name>A0ABD5QGQ9_9EURY</name>